<proteinExistence type="predicted"/>
<dbReference type="RefSeq" id="WP_085581947.1">
    <property type="nucleotide sequence ID" value="NZ_JFKA01000003.1"/>
</dbReference>
<name>A0A1Y2L190_9PROT</name>
<gene>
    <name evidence="1" type="ORF">TMES_09880</name>
</gene>
<comment type="caution">
    <text evidence="1">The sequence shown here is derived from an EMBL/GenBank/DDBJ whole genome shotgun (WGS) entry which is preliminary data.</text>
</comment>
<reference evidence="1 2" key="1">
    <citation type="submission" date="2014-03" db="EMBL/GenBank/DDBJ databases">
        <title>The draft genome sequence of Thalassospira mesophila JCM 18969.</title>
        <authorList>
            <person name="Lai Q."/>
            <person name="Shao Z."/>
        </authorList>
    </citation>
    <scope>NUCLEOTIDE SEQUENCE [LARGE SCALE GENOMIC DNA]</scope>
    <source>
        <strain evidence="1 2">JCM 18969</strain>
    </source>
</reference>
<protein>
    <submittedName>
        <fullName evidence="1">Uncharacterized protein</fullName>
    </submittedName>
</protein>
<dbReference type="OrthoDB" id="7364436at2"/>
<keyword evidence="2" id="KW-1185">Reference proteome</keyword>
<dbReference type="EMBL" id="JFKA01000003">
    <property type="protein sequence ID" value="OSQ38996.1"/>
    <property type="molecule type" value="Genomic_DNA"/>
</dbReference>
<evidence type="ECO:0000313" key="2">
    <source>
        <dbReference type="Proteomes" id="UP000193391"/>
    </source>
</evidence>
<organism evidence="1 2">
    <name type="scientific">Thalassospira mesophila</name>
    <dbReference type="NCBI Taxonomy" id="1293891"/>
    <lineage>
        <taxon>Bacteria</taxon>
        <taxon>Pseudomonadati</taxon>
        <taxon>Pseudomonadota</taxon>
        <taxon>Alphaproteobacteria</taxon>
        <taxon>Rhodospirillales</taxon>
        <taxon>Thalassospiraceae</taxon>
        <taxon>Thalassospira</taxon>
    </lineage>
</organism>
<evidence type="ECO:0000313" key="1">
    <source>
        <dbReference type="EMBL" id="OSQ38996.1"/>
    </source>
</evidence>
<accession>A0A1Y2L190</accession>
<sequence>MKNGYDILSAAVREAANDNLGAEETVTRIINDLDFAGLTILRRYPVVDYAQPVQVIKEEGSATYSAVAWAYGASVTDLRGRPGHLVMWQESGQMQAAWFDGEGANSRLLQYRVINVPPAPATAFVAPCGACQKAAS</sequence>
<dbReference type="AlphaFoldDB" id="A0A1Y2L190"/>
<dbReference type="Proteomes" id="UP000193391">
    <property type="component" value="Unassembled WGS sequence"/>
</dbReference>
<dbReference type="STRING" id="1293891.TMES_09880"/>